<evidence type="ECO:0000313" key="2">
    <source>
        <dbReference type="Proteomes" id="UP000050509"/>
    </source>
</evidence>
<dbReference type="EMBL" id="LJCR01003227">
    <property type="protein sequence ID" value="KPV47797.1"/>
    <property type="molecule type" value="Genomic_DNA"/>
</dbReference>
<accession>A0A0N8PQQ7</accession>
<evidence type="ECO:0000313" key="1">
    <source>
        <dbReference type="EMBL" id="KPV47797.1"/>
    </source>
</evidence>
<keyword evidence="2" id="KW-1185">Reference proteome</keyword>
<reference evidence="1 2" key="1">
    <citation type="submission" date="2015-09" db="EMBL/GenBank/DDBJ databases">
        <title>Draft genome sequence of Kouleothrix aurantiaca JCM 19913.</title>
        <authorList>
            <person name="Hemp J."/>
        </authorList>
    </citation>
    <scope>NUCLEOTIDE SEQUENCE [LARGE SCALE GENOMIC DNA]</scope>
    <source>
        <strain evidence="1 2">COM-B</strain>
    </source>
</reference>
<dbReference type="AlphaFoldDB" id="A0A0N8PQQ7"/>
<dbReference type="Proteomes" id="UP000050509">
    <property type="component" value="Unassembled WGS sequence"/>
</dbReference>
<protein>
    <submittedName>
        <fullName evidence="1">Uncharacterized protein</fullName>
    </submittedName>
</protein>
<proteinExistence type="predicted"/>
<organism evidence="1 2">
    <name type="scientific">Kouleothrix aurantiaca</name>
    <dbReference type="NCBI Taxonomy" id="186479"/>
    <lineage>
        <taxon>Bacteria</taxon>
        <taxon>Bacillati</taxon>
        <taxon>Chloroflexota</taxon>
        <taxon>Chloroflexia</taxon>
        <taxon>Chloroflexales</taxon>
        <taxon>Roseiflexineae</taxon>
        <taxon>Roseiflexaceae</taxon>
        <taxon>Kouleothrix</taxon>
    </lineage>
</organism>
<comment type="caution">
    <text evidence="1">The sequence shown here is derived from an EMBL/GenBank/DDBJ whole genome shotgun (WGS) entry which is preliminary data.</text>
</comment>
<name>A0A0N8PQQ7_9CHLR</name>
<feature type="non-terminal residue" evidence="1">
    <location>
        <position position="1"/>
    </location>
</feature>
<feature type="non-terminal residue" evidence="1">
    <location>
        <position position="224"/>
    </location>
</feature>
<sequence length="224" mass="22439">VAGGLAANLGDTGLRAALAVEIALARLDLLAGSASFLPGLQARLALAGAGGARLQLGLGGAGASLASLGVAVDWAPAAGLRVLPLLQDARLHLPGGDAVLPNLIFDANGHLALDADGWRATERLAGALALEAARLANLPWLTTLVGLLGWSPATRNANLALVVPGYAPLSLAALVANPEAARRDFATTVARDEDALRTLLGIVAAALVDGVLYGRADLLAAMPP</sequence>
<gene>
    <name evidence="1" type="ORF">SE17_41510</name>
</gene>
<dbReference type="PATRIC" id="fig|186479.3.peg.6737"/>